<dbReference type="RefSeq" id="WP_099622126.1">
    <property type="nucleotide sequence ID" value="NZ_CP024201.1"/>
</dbReference>
<evidence type="ECO:0000313" key="7">
    <source>
        <dbReference type="EMBL" id="ATQ42874.1"/>
    </source>
</evidence>
<gene>
    <name evidence="7" type="ORF">CSW64_10860</name>
</gene>
<evidence type="ECO:0000259" key="6">
    <source>
        <dbReference type="PROSITE" id="PS00498"/>
    </source>
</evidence>
<sequence length="477" mass="52235">MTSVTRRAALVGGGATIPFAQWYASQSWARAPFVRKDLSTPAGQADLAKYAKAVKIMSGLAEANPRGWMFQWYIHAVRGDRTKAAELARVYPAPSPQRTLAQASWSTCQAHSAGTVENYFLPWHRMYVFFLEAICRKLLQDNSFVLPYWRYTQPNQRALPVAFRQQASPQWGTLYRPNRNPGINNGVPIDQGLNPTPINTLSLNQTSYVPAAGQQGFCLNIDANLHGSVHVRVGNGQGMGSVPWAANDPIFWMHHCNIDRMWASWNRNGGCNPTDATWLNKTFTFPDANGNSVVAKIGDFKSIGALGYTYDVFEPGPRIGGCLPFVLNVRDLPLLAVQRRPFKLDPGGPVEIKLEATSAEAMRGNPKNLGITKRTGRTLLVIDGLQAKVQPGVLYEVGVKDAAGKTTVVGHLNFFDAVSAEHGDHGDHGGAMPEKFFAFDVTRYIKKGEQPTVVLRPDGKADAQADAVVTGFSLVQD</sequence>
<dbReference type="InterPro" id="IPR008922">
    <property type="entry name" value="Di-copper_centre_dom_sf"/>
</dbReference>
<accession>A0A2D2AXZ0</accession>
<dbReference type="PANTHER" id="PTHR11474">
    <property type="entry name" value="TYROSINASE FAMILY MEMBER"/>
    <property type="match status" value="1"/>
</dbReference>
<comment type="similarity">
    <text evidence="2">Belongs to the tyrosinase family.</text>
</comment>
<proteinExistence type="inferred from homology"/>
<keyword evidence="3" id="KW-0479">Metal-binding</keyword>
<evidence type="ECO:0000256" key="4">
    <source>
        <dbReference type="ARBA" id="ARBA00023002"/>
    </source>
</evidence>
<dbReference type="EMBL" id="CP024201">
    <property type="protein sequence ID" value="ATQ42874.1"/>
    <property type="molecule type" value="Genomic_DNA"/>
</dbReference>
<dbReference type="AlphaFoldDB" id="A0A2D2AXZ0"/>
<dbReference type="PRINTS" id="PR00092">
    <property type="entry name" value="TYROSINASE"/>
</dbReference>
<evidence type="ECO:0000256" key="2">
    <source>
        <dbReference type="ARBA" id="ARBA00009928"/>
    </source>
</evidence>
<comment type="cofactor">
    <cofactor evidence="1">
        <name>Cu(2+)</name>
        <dbReference type="ChEBI" id="CHEBI:29036"/>
    </cofactor>
</comment>
<evidence type="ECO:0000256" key="5">
    <source>
        <dbReference type="ARBA" id="ARBA00023008"/>
    </source>
</evidence>
<dbReference type="KEGG" id="cmb:CSW64_10860"/>
<evidence type="ECO:0000256" key="3">
    <source>
        <dbReference type="ARBA" id="ARBA00022723"/>
    </source>
</evidence>
<keyword evidence="4" id="KW-0560">Oxidoreductase</keyword>
<dbReference type="PANTHER" id="PTHR11474:SF76">
    <property type="entry name" value="SHKT DOMAIN-CONTAINING PROTEIN"/>
    <property type="match status" value="1"/>
</dbReference>
<dbReference type="InterPro" id="IPR002227">
    <property type="entry name" value="Tyrosinase_Cu-bd"/>
</dbReference>
<dbReference type="OrthoDB" id="2874181at2"/>
<dbReference type="PROSITE" id="PS00498">
    <property type="entry name" value="TYROSINASE_2"/>
    <property type="match status" value="1"/>
</dbReference>
<dbReference type="Gene3D" id="1.10.1280.10">
    <property type="entry name" value="Di-copper center containing domain from catechol oxidase"/>
    <property type="match status" value="1"/>
</dbReference>
<keyword evidence="5" id="KW-0186">Copper</keyword>
<protein>
    <recommendedName>
        <fullName evidence="6">Tyrosinase copper-binding domain-containing protein</fullName>
    </recommendedName>
</protein>
<evidence type="ECO:0000256" key="1">
    <source>
        <dbReference type="ARBA" id="ARBA00001973"/>
    </source>
</evidence>
<dbReference type="InterPro" id="IPR050316">
    <property type="entry name" value="Tyrosinase/Hemocyanin"/>
</dbReference>
<dbReference type="InterPro" id="IPR022739">
    <property type="entry name" value="Polyphenol_oxidase_cen"/>
</dbReference>
<dbReference type="SUPFAM" id="SSF48056">
    <property type="entry name" value="Di-copper centre-containing domain"/>
    <property type="match status" value="1"/>
</dbReference>
<organism evidence="7 8">
    <name type="scientific">Caulobacter mirabilis</name>
    <dbReference type="NCBI Taxonomy" id="69666"/>
    <lineage>
        <taxon>Bacteria</taxon>
        <taxon>Pseudomonadati</taxon>
        <taxon>Pseudomonadota</taxon>
        <taxon>Alphaproteobacteria</taxon>
        <taxon>Caulobacterales</taxon>
        <taxon>Caulobacteraceae</taxon>
        <taxon>Caulobacter</taxon>
    </lineage>
</organism>
<dbReference type="Proteomes" id="UP000228945">
    <property type="component" value="Chromosome"/>
</dbReference>
<dbReference type="Pfam" id="PF00264">
    <property type="entry name" value="Tyrosinase"/>
    <property type="match status" value="2"/>
</dbReference>
<name>A0A2D2AXZ0_9CAUL</name>
<feature type="domain" description="Tyrosinase copper-binding" evidence="6">
    <location>
        <begin position="248"/>
        <end position="259"/>
    </location>
</feature>
<keyword evidence="8" id="KW-1185">Reference proteome</keyword>
<dbReference type="GO" id="GO:0004097">
    <property type="term" value="F:catechol oxidase activity"/>
    <property type="evidence" value="ECO:0007669"/>
    <property type="project" value="InterPro"/>
</dbReference>
<dbReference type="Pfam" id="PF12142">
    <property type="entry name" value="PPO1_DWL"/>
    <property type="match status" value="1"/>
</dbReference>
<reference evidence="7 8" key="1">
    <citation type="submission" date="2017-10" db="EMBL/GenBank/DDBJ databases">
        <title>Genome sequence of Caulobacter mirabilis FWC38.</title>
        <authorList>
            <person name="Fiebig A."/>
            <person name="Crosson S."/>
        </authorList>
    </citation>
    <scope>NUCLEOTIDE SEQUENCE [LARGE SCALE GENOMIC DNA]</scope>
    <source>
        <strain evidence="7 8">FWC 38</strain>
    </source>
</reference>
<dbReference type="GO" id="GO:0046872">
    <property type="term" value="F:metal ion binding"/>
    <property type="evidence" value="ECO:0007669"/>
    <property type="project" value="UniProtKB-KW"/>
</dbReference>
<evidence type="ECO:0000313" key="8">
    <source>
        <dbReference type="Proteomes" id="UP000228945"/>
    </source>
</evidence>